<comment type="pathway">
    <text evidence="2">Pyrimidine metabolism; UMP biosynthesis via de novo pathway.</text>
</comment>
<evidence type="ECO:0000313" key="8">
    <source>
        <dbReference type="EMBL" id="EMI25376.1"/>
    </source>
</evidence>
<name>M5S1R7_9BACT</name>
<evidence type="ECO:0000256" key="2">
    <source>
        <dbReference type="ARBA" id="ARBA00004725"/>
    </source>
</evidence>
<evidence type="ECO:0000256" key="1">
    <source>
        <dbReference type="ARBA" id="ARBA00001917"/>
    </source>
</evidence>
<dbReference type="InterPro" id="IPR050074">
    <property type="entry name" value="DHO_dehydrogenase"/>
</dbReference>
<dbReference type="SUPFAM" id="SSF51395">
    <property type="entry name" value="FMN-linked oxidoreductases"/>
    <property type="match status" value="1"/>
</dbReference>
<comment type="caution">
    <text evidence="8">The sequence shown here is derived from an EMBL/GenBank/DDBJ whole genome shotgun (WGS) entry which is preliminary data.</text>
</comment>
<dbReference type="InterPro" id="IPR005720">
    <property type="entry name" value="Dihydroorotate_DH_cat"/>
</dbReference>
<evidence type="ECO:0000256" key="6">
    <source>
        <dbReference type="ARBA" id="ARBA00023002"/>
    </source>
</evidence>
<dbReference type="PANTHER" id="PTHR48109:SF3">
    <property type="entry name" value="SLL0744 PROTEIN"/>
    <property type="match status" value="1"/>
</dbReference>
<dbReference type="Gene3D" id="3.20.20.70">
    <property type="entry name" value="Aldolase class I"/>
    <property type="match status" value="1"/>
</dbReference>
<reference evidence="8 9" key="1">
    <citation type="journal article" date="2013" name="Mar. Genomics">
        <title>Expression of sulfatases in Rhodopirellula baltica and the diversity of sulfatases in the genus Rhodopirellula.</title>
        <authorList>
            <person name="Wegner C.E."/>
            <person name="Richter-Heitmann T."/>
            <person name="Klindworth A."/>
            <person name="Klockow C."/>
            <person name="Richter M."/>
            <person name="Achstetter T."/>
            <person name="Glockner F.O."/>
            <person name="Harder J."/>
        </authorList>
    </citation>
    <scope>NUCLEOTIDE SEQUENCE [LARGE SCALE GENOMIC DNA]</scope>
    <source>
        <strain evidence="8 9">SH398</strain>
    </source>
</reference>
<dbReference type="Proteomes" id="UP000011996">
    <property type="component" value="Unassembled WGS sequence"/>
</dbReference>
<proteinExistence type="predicted"/>
<organism evidence="8 9">
    <name type="scientific">Rhodopirellula europaea SH398</name>
    <dbReference type="NCBI Taxonomy" id="1263868"/>
    <lineage>
        <taxon>Bacteria</taxon>
        <taxon>Pseudomonadati</taxon>
        <taxon>Planctomycetota</taxon>
        <taxon>Planctomycetia</taxon>
        <taxon>Pirellulales</taxon>
        <taxon>Pirellulaceae</taxon>
        <taxon>Rhodopirellula</taxon>
    </lineage>
</organism>
<dbReference type="InterPro" id="IPR013785">
    <property type="entry name" value="Aldolase_TIM"/>
</dbReference>
<comment type="cofactor">
    <cofactor evidence="1">
        <name>FMN</name>
        <dbReference type="ChEBI" id="CHEBI:58210"/>
    </cofactor>
</comment>
<dbReference type="STRING" id="1263868.RESH_04101"/>
<dbReference type="PATRIC" id="fig|1263868.3.peg.4442"/>
<feature type="domain" description="Dihydroorotate dehydrogenase catalytic" evidence="7">
    <location>
        <begin position="112"/>
        <end position="303"/>
    </location>
</feature>
<evidence type="ECO:0000259" key="7">
    <source>
        <dbReference type="Pfam" id="PF01180"/>
    </source>
</evidence>
<dbReference type="NCBIfam" id="NF005741">
    <property type="entry name" value="PRK07565.1"/>
    <property type="match status" value="1"/>
</dbReference>
<keyword evidence="5" id="KW-0665">Pyrimidine biosynthesis</keyword>
<protein>
    <submittedName>
        <fullName evidence="8">Dihydroorotate dehydrogenase 2</fullName>
    </submittedName>
</protein>
<evidence type="ECO:0000313" key="9">
    <source>
        <dbReference type="Proteomes" id="UP000011996"/>
    </source>
</evidence>
<keyword evidence="6" id="KW-0560">Oxidoreductase</keyword>
<sequence length="359" mass="38783">MTVLFSFNGNAAMTSRLNTQFGGLSLRSPVVVGASPLSMNERTRLEMEEAGAGAIVLPSLFEEQVIDWSWSHGRQLTPKERSILGQSDRTKHHWVCPDGDSYLALVNRASSLQDIPIIASLNGYTAGGWMDFAGELEEAGASAIELNVHHSGAREDGSSTEIETMILDSIRDVDSAITVPLFVKLSSNFTSLPHLARQLLSGAQGMVLHGRAPKVDICLDTLRLASRWRISSAEEGIDSLDTLMQVHSCCPAMPLAACGGVGTADHLIKVLLAGADAAMVTSAIYREGASVIQTMLQGLVSFMEKRDMQSLQDLKLRRPLEFSCDEERTAYIAALTAHLREKDPGSAGTEAVRREAFGI</sequence>
<dbReference type="EMBL" id="ANOF01000127">
    <property type="protein sequence ID" value="EMI25376.1"/>
    <property type="molecule type" value="Genomic_DNA"/>
</dbReference>
<dbReference type="GO" id="GO:0006207">
    <property type="term" value="P:'de novo' pyrimidine nucleobase biosynthetic process"/>
    <property type="evidence" value="ECO:0007669"/>
    <property type="project" value="TreeGrafter"/>
</dbReference>
<dbReference type="AlphaFoldDB" id="M5S1R7"/>
<evidence type="ECO:0000256" key="4">
    <source>
        <dbReference type="ARBA" id="ARBA00022643"/>
    </source>
</evidence>
<dbReference type="GO" id="GO:0005737">
    <property type="term" value="C:cytoplasm"/>
    <property type="evidence" value="ECO:0007669"/>
    <property type="project" value="InterPro"/>
</dbReference>
<dbReference type="PANTHER" id="PTHR48109">
    <property type="entry name" value="DIHYDROOROTATE DEHYDROGENASE (QUINONE), MITOCHONDRIAL-RELATED"/>
    <property type="match status" value="1"/>
</dbReference>
<dbReference type="GO" id="GO:0004152">
    <property type="term" value="F:dihydroorotate dehydrogenase activity"/>
    <property type="evidence" value="ECO:0007669"/>
    <property type="project" value="TreeGrafter"/>
</dbReference>
<keyword evidence="3" id="KW-0285">Flavoprotein</keyword>
<evidence type="ECO:0000256" key="5">
    <source>
        <dbReference type="ARBA" id="ARBA00022975"/>
    </source>
</evidence>
<dbReference type="GO" id="GO:0006221">
    <property type="term" value="P:pyrimidine nucleotide biosynthetic process"/>
    <property type="evidence" value="ECO:0007669"/>
    <property type="project" value="UniProtKB-KW"/>
</dbReference>
<accession>M5S1R7</accession>
<dbReference type="Pfam" id="PF01180">
    <property type="entry name" value="DHO_dh"/>
    <property type="match status" value="1"/>
</dbReference>
<keyword evidence="4" id="KW-0288">FMN</keyword>
<evidence type="ECO:0000256" key="3">
    <source>
        <dbReference type="ARBA" id="ARBA00022630"/>
    </source>
</evidence>
<gene>
    <name evidence="8" type="ORF">RESH_04101</name>
</gene>